<dbReference type="GO" id="GO:0016787">
    <property type="term" value="F:hydrolase activity"/>
    <property type="evidence" value="ECO:0007669"/>
    <property type="project" value="UniProtKB-KW"/>
</dbReference>
<dbReference type="SUPFAM" id="SSF109732">
    <property type="entry name" value="HBS1-like domain"/>
    <property type="match status" value="1"/>
</dbReference>
<evidence type="ECO:0000259" key="6">
    <source>
        <dbReference type="Pfam" id="PF08938"/>
    </source>
</evidence>
<proteinExistence type="predicted"/>
<comment type="caution">
    <text evidence="7">The sequence shown here is derived from an EMBL/GenBank/DDBJ whole genome shotgun (WGS) entry which is preliminary data.</text>
</comment>
<evidence type="ECO:0000256" key="5">
    <source>
        <dbReference type="ARBA" id="ARBA00022917"/>
    </source>
</evidence>
<evidence type="ECO:0000256" key="1">
    <source>
        <dbReference type="ARBA" id="ARBA00004496"/>
    </source>
</evidence>
<evidence type="ECO:0000256" key="4">
    <source>
        <dbReference type="ARBA" id="ARBA00022801"/>
    </source>
</evidence>
<dbReference type="GO" id="GO:0006412">
    <property type="term" value="P:translation"/>
    <property type="evidence" value="ECO:0007669"/>
    <property type="project" value="UniProtKB-KW"/>
</dbReference>
<feature type="domain" description="HBS1-like protein N-terminal" evidence="6">
    <location>
        <begin position="60"/>
        <end position="127"/>
    </location>
</feature>
<dbReference type="GO" id="GO:0005737">
    <property type="term" value="C:cytoplasm"/>
    <property type="evidence" value="ECO:0007669"/>
    <property type="project" value="UniProtKB-SubCell"/>
</dbReference>
<dbReference type="OrthoDB" id="342024at2759"/>
<sequence length="243" mass="27336">MSRHRDVRNMDFSEDYADYNDVFGRSVDDDYYISPSHRQFLFNRENSRDQPKIGEFIRTEQDIQEEDESELATKLSDLEKAKLESCLEQIKATLGALSISKNELINIIISHDYDIEKVTDLLLNSKDLQSERREKVSNHLSKSLQNNLSIDSTANQINKISKNVDNLQIIQSSPSDVVSSTSEYQIDLSVALKPSSSGQSLTNRNAPGHKDFIPNMISGAGQADVALVRDQVFVSQVELKPGV</sequence>
<organism evidence="7 8">
    <name type="scientific">Asbolus verrucosus</name>
    <name type="common">Desert ironclad beetle</name>
    <dbReference type="NCBI Taxonomy" id="1661398"/>
    <lineage>
        <taxon>Eukaryota</taxon>
        <taxon>Metazoa</taxon>
        <taxon>Ecdysozoa</taxon>
        <taxon>Arthropoda</taxon>
        <taxon>Hexapoda</taxon>
        <taxon>Insecta</taxon>
        <taxon>Pterygota</taxon>
        <taxon>Neoptera</taxon>
        <taxon>Endopterygota</taxon>
        <taxon>Coleoptera</taxon>
        <taxon>Polyphaga</taxon>
        <taxon>Cucujiformia</taxon>
        <taxon>Tenebrionidae</taxon>
        <taxon>Pimeliinae</taxon>
        <taxon>Asbolus</taxon>
    </lineage>
</organism>
<dbReference type="Gene3D" id="1.10.8.10">
    <property type="entry name" value="DNA helicase RuvA subunit, C-terminal domain"/>
    <property type="match status" value="1"/>
</dbReference>
<evidence type="ECO:0000313" key="7">
    <source>
        <dbReference type="EMBL" id="RZC42482.1"/>
    </source>
</evidence>
<keyword evidence="4" id="KW-0378">Hydrolase</keyword>
<keyword evidence="8" id="KW-1185">Reference proteome</keyword>
<evidence type="ECO:0000313" key="8">
    <source>
        <dbReference type="Proteomes" id="UP000292052"/>
    </source>
</evidence>
<dbReference type="Proteomes" id="UP000292052">
    <property type="component" value="Unassembled WGS sequence"/>
</dbReference>
<dbReference type="InterPro" id="IPR037189">
    <property type="entry name" value="HBS1-like_N_sf"/>
</dbReference>
<keyword evidence="3" id="KW-0597">Phosphoprotein</keyword>
<dbReference type="EMBL" id="QDEB01007766">
    <property type="protein sequence ID" value="RZC42482.1"/>
    <property type="molecule type" value="Genomic_DNA"/>
</dbReference>
<evidence type="ECO:0000256" key="2">
    <source>
        <dbReference type="ARBA" id="ARBA00022490"/>
    </source>
</evidence>
<dbReference type="STRING" id="1661398.A0A482WB97"/>
<accession>A0A482WB97</accession>
<protein>
    <submittedName>
        <fullName evidence="7">HBS1 N and/or GTP EFTU domain containing protein</fullName>
    </submittedName>
</protein>
<dbReference type="Gene3D" id="3.40.50.300">
    <property type="entry name" value="P-loop containing nucleotide triphosphate hydrolases"/>
    <property type="match status" value="1"/>
</dbReference>
<keyword evidence="2" id="KW-0963">Cytoplasm</keyword>
<comment type="subcellular location">
    <subcellularLocation>
        <location evidence="1">Cytoplasm</location>
    </subcellularLocation>
</comment>
<name>A0A482WB97_ASBVE</name>
<dbReference type="Pfam" id="PF08938">
    <property type="entry name" value="HBS1_N"/>
    <property type="match status" value="1"/>
</dbReference>
<gene>
    <name evidence="7" type="ORF">BDFB_006707</name>
</gene>
<reference evidence="7 8" key="1">
    <citation type="submission" date="2017-03" db="EMBL/GenBank/DDBJ databases">
        <title>Genome of the blue death feigning beetle - Asbolus verrucosus.</title>
        <authorList>
            <person name="Rider S.D."/>
        </authorList>
    </citation>
    <scope>NUCLEOTIDE SEQUENCE [LARGE SCALE GENOMIC DNA]</scope>
    <source>
        <strain evidence="7">Butters</strain>
        <tissue evidence="7">Head and leg muscle</tissue>
    </source>
</reference>
<evidence type="ECO:0000256" key="3">
    <source>
        <dbReference type="ARBA" id="ARBA00022553"/>
    </source>
</evidence>
<dbReference type="InterPro" id="IPR027417">
    <property type="entry name" value="P-loop_NTPase"/>
</dbReference>
<keyword evidence="5" id="KW-0648">Protein biosynthesis</keyword>
<dbReference type="AlphaFoldDB" id="A0A482WB97"/>
<dbReference type="InterPro" id="IPR015033">
    <property type="entry name" value="HBS1-like_N"/>
</dbReference>